<accession>A0ABU4GXI2</accession>
<sequence length="84" mass="9171">MSVTELIADPVRRPELVWVGSGAWVACDPDAGPDDPHRVVAYLECKDGRVYLLWVGASSHVREFASLRDALDAVAQRLPASSPR</sequence>
<dbReference type="RefSeq" id="WP_318351749.1">
    <property type="nucleotide sequence ID" value="NZ_JAWQEV010000001.1"/>
</dbReference>
<evidence type="ECO:0000313" key="1">
    <source>
        <dbReference type="EMBL" id="MDW4571192.1"/>
    </source>
</evidence>
<comment type="caution">
    <text evidence="1">The sequence shown here is derived from an EMBL/GenBank/DDBJ whole genome shotgun (WGS) entry which is preliminary data.</text>
</comment>
<organism evidence="1 2">
    <name type="scientific">Microbacterium arthrosphaerae</name>
    <dbReference type="NCBI Taxonomy" id="792652"/>
    <lineage>
        <taxon>Bacteria</taxon>
        <taxon>Bacillati</taxon>
        <taxon>Actinomycetota</taxon>
        <taxon>Actinomycetes</taxon>
        <taxon>Micrococcales</taxon>
        <taxon>Microbacteriaceae</taxon>
        <taxon>Microbacterium</taxon>
    </lineage>
</organism>
<dbReference type="Proteomes" id="UP001283109">
    <property type="component" value="Unassembled WGS sequence"/>
</dbReference>
<proteinExistence type="predicted"/>
<reference evidence="1 2" key="1">
    <citation type="submission" date="2023-11" db="EMBL/GenBank/DDBJ databases">
        <title>Draft genome sequence of Microbacterium arthrosphaerae JCM 30492.</title>
        <authorList>
            <person name="Zhang G."/>
            <person name="Ding Y."/>
        </authorList>
    </citation>
    <scope>NUCLEOTIDE SEQUENCE [LARGE SCALE GENOMIC DNA]</scope>
    <source>
        <strain evidence="1 2">JCM 30492</strain>
    </source>
</reference>
<evidence type="ECO:0000313" key="2">
    <source>
        <dbReference type="Proteomes" id="UP001283109"/>
    </source>
</evidence>
<keyword evidence="2" id="KW-1185">Reference proteome</keyword>
<dbReference type="EMBL" id="JAWQEV010000001">
    <property type="protein sequence ID" value="MDW4571192.1"/>
    <property type="molecule type" value="Genomic_DNA"/>
</dbReference>
<gene>
    <name evidence="1" type="ORF">R8Z58_00190</name>
</gene>
<name>A0ABU4GXI2_9MICO</name>
<protein>
    <submittedName>
        <fullName evidence="1">Uncharacterized protein</fullName>
    </submittedName>
</protein>